<dbReference type="RefSeq" id="WP_234615518.1">
    <property type="nucleotide sequence ID" value="NZ_CP098806.1"/>
</dbReference>
<feature type="compositionally biased region" description="Basic and acidic residues" evidence="1">
    <location>
        <begin position="30"/>
        <end position="39"/>
    </location>
</feature>
<evidence type="ECO:0000313" key="2">
    <source>
        <dbReference type="EMBL" id="MCF0042677.1"/>
    </source>
</evidence>
<feature type="compositionally biased region" description="Basic and acidic residues" evidence="1">
    <location>
        <begin position="1"/>
        <end position="23"/>
    </location>
</feature>
<organism evidence="2 3">
    <name type="scientific">Dyadobacter fanqingshengii</name>
    <dbReference type="NCBI Taxonomy" id="2906443"/>
    <lineage>
        <taxon>Bacteria</taxon>
        <taxon>Pseudomonadati</taxon>
        <taxon>Bacteroidota</taxon>
        <taxon>Cytophagia</taxon>
        <taxon>Cytophagales</taxon>
        <taxon>Spirosomataceae</taxon>
        <taxon>Dyadobacter</taxon>
    </lineage>
</organism>
<reference evidence="2" key="1">
    <citation type="submission" date="2021-12" db="EMBL/GenBank/DDBJ databases">
        <title>Novel species in genus Dyadobacter.</title>
        <authorList>
            <person name="Ma C."/>
        </authorList>
    </citation>
    <scope>NUCLEOTIDE SEQUENCE</scope>
    <source>
        <strain evidence="2">CY399</strain>
    </source>
</reference>
<comment type="caution">
    <text evidence="2">The sequence shown here is derived from an EMBL/GenBank/DDBJ whole genome shotgun (WGS) entry which is preliminary data.</text>
</comment>
<proteinExistence type="predicted"/>
<dbReference type="EMBL" id="JAJTTA010000004">
    <property type="protein sequence ID" value="MCF0042677.1"/>
    <property type="molecule type" value="Genomic_DNA"/>
</dbReference>
<accession>A0A9X1PDR0</accession>
<dbReference type="Proteomes" id="UP001139700">
    <property type="component" value="Unassembled WGS sequence"/>
</dbReference>
<protein>
    <submittedName>
        <fullName evidence="2">Uncharacterized protein</fullName>
    </submittedName>
</protein>
<evidence type="ECO:0000313" key="3">
    <source>
        <dbReference type="Proteomes" id="UP001139700"/>
    </source>
</evidence>
<name>A0A9X1PDR0_9BACT</name>
<evidence type="ECO:0000256" key="1">
    <source>
        <dbReference type="SAM" id="MobiDB-lite"/>
    </source>
</evidence>
<feature type="region of interest" description="Disordered" evidence="1">
    <location>
        <begin position="1"/>
        <end position="60"/>
    </location>
</feature>
<feature type="compositionally biased region" description="Basic and acidic residues" evidence="1">
    <location>
        <begin position="50"/>
        <end position="60"/>
    </location>
</feature>
<dbReference type="AlphaFoldDB" id="A0A9X1PDR0"/>
<keyword evidence="3" id="KW-1185">Reference proteome</keyword>
<sequence length="60" mass="6957">MKKNKPMSDDAKSVQKKETDENLAKMAKKLSKEWSKLPKTDNAPDLSFSKFEEKLKNKDQ</sequence>
<gene>
    <name evidence="2" type="ORF">LXM24_21420</name>
</gene>